<evidence type="ECO:0000259" key="7">
    <source>
        <dbReference type="SMART" id="SM00543"/>
    </source>
</evidence>
<gene>
    <name evidence="8" type="ORF">WJX72_006327</name>
</gene>
<dbReference type="GO" id="GO:0008380">
    <property type="term" value="P:RNA splicing"/>
    <property type="evidence" value="ECO:0007669"/>
    <property type="project" value="UniProtKB-KW"/>
</dbReference>
<comment type="subcellular location">
    <subcellularLocation>
        <location evidence="1">Nucleus</location>
    </subcellularLocation>
</comment>
<dbReference type="Proteomes" id="UP001489004">
    <property type="component" value="Unassembled WGS sequence"/>
</dbReference>
<dbReference type="EMBL" id="JALJOR010000003">
    <property type="protein sequence ID" value="KAK9820118.1"/>
    <property type="molecule type" value="Genomic_DNA"/>
</dbReference>
<dbReference type="GO" id="GO:0000184">
    <property type="term" value="P:nuclear-transcribed mRNA catabolic process, nonsense-mediated decay"/>
    <property type="evidence" value="ECO:0007669"/>
    <property type="project" value="TreeGrafter"/>
</dbReference>
<reference evidence="8 9" key="1">
    <citation type="journal article" date="2024" name="Nat. Commun.">
        <title>Phylogenomics reveals the evolutionary origins of lichenization in chlorophyte algae.</title>
        <authorList>
            <person name="Puginier C."/>
            <person name="Libourel C."/>
            <person name="Otte J."/>
            <person name="Skaloud P."/>
            <person name="Haon M."/>
            <person name="Grisel S."/>
            <person name="Petersen M."/>
            <person name="Berrin J.G."/>
            <person name="Delaux P.M."/>
            <person name="Dal Grande F."/>
            <person name="Keller J."/>
        </authorList>
    </citation>
    <scope>NUCLEOTIDE SEQUENCE [LARGE SCALE GENOMIC DNA]</scope>
    <source>
        <strain evidence="8 9">SAG 2043</strain>
    </source>
</reference>
<keyword evidence="4" id="KW-0508">mRNA splicing</keyword>
<dbReference type="PANTHER" id="PTHR12412:SF2">
    <property type="entry name" value="NUCLEAR CAP-BINDING PROTEIN SUBUNIT 1"/>
    <property type="match status" value="1"/>
</dbReference>
<comment type="caution">
    <text evidence="8">The sequence shown here is derived from an EMBL/GenBank/DDBJ whole genome shotgun (WGS) entry which is preliminary data.</text>
</comment>
<evidence type="ECO:0000313" key="9">
    <source>
        <dbReference type="Proteomes" id="UP001489004"/>
    </source>
</evidence>
<feature type="domain" description="MIF4G" evidence="7">
    <location>
        <begin position="6"/>
        <end position="231"/>
    </location>
</feature>
<dbReference type="SMART" id="SM00543">
    <property type="entry name" value="MIF4G"/>
    <property type="match status" value="1"/>
</dbReference>
<organism evidence="8 9">
    <name type="scientific">[Myrmecia] bisecta</name>
    <dbReference type="NCBI Taxonomy" id="41462"/>
    <lineage>
        <taxon>Eukaryota</taxon>
        <taxon>Viridiplantae</taxon>
        <taxon>Chlorophyta</taxon>
        <taxon>core chlorophytes</taxon>
        <taxon>Trebouxiophyceae</taxon>
        <taxon>Trebouxiales</taxon>
        <taxon>Trebouxiaceae</taxon>
        <taxon>Myrmecia</taxon>
    </lineage>
</organism>
<sequence length="787" mass="86667">MQVDGEQKRTSDQAAPGLENDLVMLSRNLRRDLAQRPEVVRRVILDCAVELSTKTPIYSTLVGLLNADENEFVAKLVADAHAEFLQALAAGERHKARMLLRFFASLVVSNVLHPSSVMATMQAVVDTAQEIAPAGDQSDSGRQWQPYSDHLVYMALMALPWGGSELADSAPSEMERLFTAVEGYMTLRPRAEQPALRPFYEAADDEDVPAQSDSGAASFLGQVWAAVQELKSGRSWVLASIPRLYYSFEAQLASAQPHELPQTQVPASPPGIPQDASAAEQAAAVALAYPPRGIIKLIGTQHTEGERAKMERLVAEEYILDTIHFFDGDRVECARRLAKALPLPWSYEHLLAEMLFSQLLLLPSPPLKPLGYSTIMVDLCKIMPTFPRSMSACVRNCFTRMNCLDPELRLRLADWLAYHLSNFQFVWPWDKWEAVLQAPPSDGQRRFVIATLSKLIRLSYWGRVHSVLPESFHTLMPPQPVVEALEAPAEPPAEANGEENGHSTEAATSAEAKRAAEMLQMVRRKVMTEGMLQWIDDQKLREELGGDVGLLRMVGRTLMVAGAKSFTHMITALERYYDLLTPLLVQTGLEGEVALIDVAAQVWRKAPQRAGMAIDRLMALRLVSGEGIVRWVFQSGGVLSVDDELLSGLVWEVLYNAVNKTLARTQDAKADVTEAQQAVAAASAQQAEAGQHLAEANAAVEQSAEDMSASSSLLEAVTQARERQEAAAAAVHAAEEQVIEKLRLLGEASAQEQHILAQAFKCFKEVLADALSKMDTEDKEATTRDTW</sequence>
<protein>
    <recommendedName>
        <fullName evidence="7">MIF4G domain-containing protein</fullName>
    </recommendedName>
</protein>
<dbReference type="Pfam" id="PF09088">
    <property type="entry name" value="MIF4G_like"/>
    <property type="match status" value="1"/>
</dbReference>
<dbReference type="GO" id="GO:0005634">
    <property type="term" value="C:nucleus"/>
    <property type="evidence" value="ECO:0007669"/>
    <property type="project" value="UniProtKB-SubCell"/>
</dbReference>
<proteinExistence type="inferred from homology"/>
<dbReference type="GO" id="GO:0006397">
    <property type="term" value="P:mRNA processing"/>
    <property type="evidence" value="ECO:0007669"/>
    <property type="project" value="UniProtKB-KW"/>
</dbReference>
<dbReference type="InterPro" id="IPR015174">
    <property type="entry name" value="MIF4G-like_typ-2"/>
</dbReference>
<keyword evidence="3" id="KW-0507">mRNA processing</keyword>
<evidence type="ECO:0000256" key="2">
    <source>
        <dbReference type="ARBA" id="ARBA00007413"/>
    </source>
</evidence>
<evidence type="ECO:0000256" key="4">
    <source>
        <dbReference type="ARBA" id="ARBA00023187"/>
    </source>
</evidence>
<dbReference type="GO" id="GO:0000339">
    <property type="term" value="F:RNA cap binding"/>
    <property type="evidence" value="ECO:0007669"/>
    <property type="project" value="InterPro"/>
</dbReference>
<dbReference type="InterPro" id="IPR027159">
    <property type="entry name" value="CBP80"/>
</dbReference>
<dbReference type="SUPFAM" id="SSF48371">
    <property type="entry name" value="ARM repeat"/>
    <property type="match status" value="3"/>
</dbReference>
<comment type="similarity">
    <text evidence="2">Belongs to the NCBP1 family.</text>
</comment>
<keyword evidence="5" id="KW-0539">Nucleus</keyword>
<dbReference type="GO" id="GO:0005846">
    <property type="term" value="C:nuclear cap binding complex"/>
    <property type="evidence" value="ECO:0007669"/>
    <property type="project" value="InterPro"/>
</dbReference>
<feature type="region of interest" description="Disordered" evidence="6">
    <location>
        <begin position="488"/>
        <end position="510"/>
    </location>
</feature>
<dbReference type="InterPro" id="IPR003890">
    <property type="entry name" value="MIF4G-like_typ-3"/>
</dbReference>
<dbReference type="GO" id="GO:0006406">
    <property type="term" value="P:mRNA export from nucleus"/>
    <property type="evidence" value="ECO:0007669"/>
    <property type="project" value="InterPro"/>
</dbReference>
<dbReference type="Gene3D" id="1.25.40.180">
    <property type="match status" value="3"/>
</dbReference>
<evidence type="ECO:0000256" key="3">
    <source>
        <dbReference type="ARBA" id="ARBA00022664"/>
    </source>
</evidence>
<dbReference type="Pfam" id="PF09090">
    <property type="entry name" value="MIF4G_like_2"/>
    <property type="match status" value="1"/>
</dbReference>
<evidence type="ECO:0000256" key="6">
    <source>
        <dbReference type="SAM" id="MobiDB-lite"/>
    </source>
</evidence>
<dbReference type="InterPro" id="IPR015172">
    <property type="entry name" value="MIF4G-like_typ-1"/>
</dbReference>
<dbReference type="AlphaFoldDB" id="A0AAW1QF93"/>
<dbReference type="InterPro" id="IPR016024">
    <property type="entry name" value="ARM-type_fold"/>
</dbReference>
<dbReference type="GO" id="GO:0003729">
    <property type="term" value="F:mRNA binding"/>
    <property type="evidence" value="ECO:0007669"/>
    <property type="project" value="TreeGrafter"/>
</dbReference>
<accession>A0AAW1QF93</accession>
<keyword evidence="9" id="KW-1185">Reference proteome</keyword>
<evidence type="ECO:0000256" key="1">
    <source>
        <dbReference type="ARBA" id="ARBA00004123"/>
    </source>
</evidence>
<name>A0AAW1QF93_9CHLO</name>
<evidence type="ECO:0000313" key="8">
    <source>
        <dbReference type="EMBL" id="KAK9820118.1"/>
    </source>
</evidence>
<dbReference type="Pfam" id="PF02854">
    <property type="entry name" value="MIF4G"/>
    <property type="match status" value="1"/>
</dbReference>
<evidence type="ECO:0000256" key="5">
    <source>
        <dbReference type="ARBA" id="ARBA00023242"/>
    </source>
</evidence>
<dbReference type="PANTHER" id="PTHR12412">
    <property type="entry name" value="CAP BINDING PROTEIN"/>
    <property type="match status" value="1"/>
</dbReference>